<keyword evidence="1" id="KW-0175">Coiled coil</keyword>
<name>A0A4S8MZQ4_DENBC</name>
<dbReference type="SUPFAM" id="SSF81383">
    <property type="entry name" value="F-box domain"/>
    <property type="match status" value="1"/>
</dbReference>
<dbReference type="InterPro" id="IPR001810">
    <property type="entry name" value="F-box_dom"/>
</dbReference>
<dbReference type="InterPro" id="IPR036047">
    <property type="entry name" value="F-box-like_dom_sf"/>
</dbReference>
<protein>
    <recommendedName>
        <fullName evidence="2">F-box domain-containing protein</fullName>
    </recommendedName>
</protein>
<feature type="coiled-coil region" evidence="1">
    <location>
        <begin position="32"/>
        <end position="59"/>
    </location>
</feature>
<dbReference type="SUPFAM" id="SSF52047">
    <property type="entry name" value="RNI-like"/>
    <property type="match status" value="1"/>
</dbReference>
<accession>A0A4S8MZQ4</accession>
<dbReference type="Gene3D" id="1.20.1280.50">
    <property type="match status" value="1"/>
</dbReference>
<evidence type="ECO:0000259" key="2">
    <source>
        <dbReference type="Pfam" id="PF12937"/>
    </source>
</evidence>
<organism evidence="3 4">
    <name type="scientific">Dendrothele bispora (strain CBS 962.96)</name>
    <dbReference type="NCBI Taxonomy" id="1314807"/>
    <lineage>
        <taxon>Eukaryota</taxon>
        <taxon>Fungi</taxon>
        <taxon>Dikarya</taxon>
        <taxon>Basidiomycota</taxon>
        <taxon>Agaricomycotina</taxon>
        <taxon>Agaricomycetes</taxon>
        <taxon>Agaricomycetidae</taxon>
        <taxon>Agaricales</taxon>
        <taxon>Agaricales incertae sedis</taxon>
        <taxon>Dendrothele</taxon>
    </lineage>
</organism>
<dbReference type="InterPro" id="IPR032675">
    <property type="entry name" value="LRR_dom_sf"/>
</dbReference>
<dbReference type="AlphaFoldDB" id="A0A4S8MZQ4"/>
<reference evidence="3 4" key="1">
    <citation type="journal article" date="2019" name="Nat. Ecol. Evol.">
        <title>Megaphylogeny resolves global patterns of mushroom evolution.</title>
        <authorList>
            <person name="Varga T."/>
            <person name="Krizsan K."/>
            <person name="Foldi C."/>
            <person name="Dima B."/>
            <person name="Sanchez-Garcia M."/>
            <person name="Sanchez-Ramirez S."/>
            <person name="Szollosi G.J."/>
            <person name="Szarkandi J.G."/>
            <person name="Papp V."/>
            <person name="Albert L."/>
            <person name="Andreopoulos W."/>
            <person name="Angelini C."/>
            <person name="Antonin V."/>
            <person name="Barry K.W."/>
            <person name="Bougher N.L."/>
            <person name="Buchanan P."/>
            <person name="Buyck B."/>
            <person name="Bense V."/>
            <person name="Catcheside P."/>
            <person name="Chovatia M."/>
            <person name="Cooper J."/>
            <person name="Damon W."/>
            <person name="Desjardin D."/>
            <person name="Finy P."/>
            <person name="Geml J."/>
            <person name="Haridas S."/>
            <person name="Hughes K."/>
            <person name="Justo A."/>
            <person name="Karasinski D."/>
            <person name="Kautmanova I."/>
            <person name="Kiss B."/>
            <person name="Kocsube S."/>
            <person name="Kotiranta H."/>
            <person name="LaButti K.M."/>
            <person name="Lechner B.E."/>
            <person name="Liimatainen K."/>
            <person name="Lipzen A."/>
            <person name="Lukacs Z."/>
            <person name="Mihaltcheva S."/>
            <person name="Morgado L.N."/>
            <person name="Niskanen T."/>
            <person name="Noordeloos M.E."/>
            <person name="Ohm R.A."/>
            <person name="Ortiz-Santana B."/>
            <person name="Ovrebo C."/>
            <person name="Racz N."/>
            <person name="Riley R."/>
            <person name="Savchenko A."/>
            <person name="Shiryaev A."/>
            <person name="Soop K."/>
            <person name="Spirin V."/>
            <person name="Szebenyi C."/>
            <person name="Tomsovsky M."/>
            <person name="Tulloss R.E."/>
            <person name="Uehling J."/>
            <person name="Grigoriev I.V."/>
            <person name="Vagvolgyi C."/>
            <person name="Papp T."/>
            <person name="Martin F.M."/>
            <person name="Miettinen O."/>
            <person name="Hibbett D.S."/>
            <person name="Nagy L.G."/>
        </authorList>
    </citation>
    <scope>NUCLEOTIDE SEQUENCE [LARGE SCALE GENOMIC DNA]</scope>
    <source>
        <strain evidence="3 4">CBS 962.96</strain>
    </source>
</reference>
<sequence>MYPLPDKSEILEQVRNVNPSDPTDIVFVKRQIARHHAAISETQEEVDNLLQEIRRLRFRQLEHQEAVRLYHGTITLARRLPREILASIFETCVRDGWTRTPFTVSHVCSQWRAAANIPTVWSRIYVNLDARDPYGRTLFWITKSQTVLLDISLEIHSDISSLSRIIDLLLSHCSRWRSLTVTSSVLSYANILLNQCSIYFPRLSALNVSITEEFDRLDGEDVILPALRTSFTNAPALRTLTITQNSLPSAGAFPPSMTSLSITLPTTESTGEAIVLSMNKLLNIIESVATQLKHLSVAIPLGQERKFIHDHDLTRSITLPLLESLILMGTEDLHVALFCLHTPALTRLQLISSVESRGLVDDVVGGGLVQLIQRSNPPLQSLQLRDVDISHRSFLDCFASLPKLKVLRLHDSEISNDVFEFLRGEQGYCPELSMLDLRWCGQINGSTLVRLVQSRSSSSTPIALITVINCSLVTEEDVLGLAQIACCRVIIEDIDEYCRAVRCCDNERYRRRLLMRLGNIVDKTVKLIL</sequence>
<evidence type="ECO:0000313" key="4">
    <source>
        <dbReference type="Proteomes" id="UP000297245"/>
    </source>
</evidence>
<dbReference type="PANTHER" id="PTHR38926:SF5">
    <property type="entry name" value="F-BOX AND LEUCINE-RICH REPEAT PROTEIN 6"/>
    <property type="match status" value="1"/>
</dbReference>
<dbReference type="EMBL" id="ML179035">
    <property type="protein sequence ID" value="THV08651.1"/>
    <property type="molecule type" value="Genomic_DNA"/>
</dbReference>
<dbReference type="Pfam" id="PF12937">
    <property type="entry name" value="F-box-like"/>
    <property type="match status" value="1"/>
</dbReference>
<evidence type="ECO:0000313" key="3">
    <source>
        <dbReference type="EMBL" id="THV08651.1"/>
    </source>
</evidence>
<proteinExistence type="predicted"/>
<feature type="domain" description="F-box" evidence="2">
    <location>
        <begin position="79"/>
        <end position="126"/>
    </location>
</feature>
<gene>
    <name evidence="3" type="ORF">K435DRAFT_708618</name>
</gene>
<dbReference type="Proteomes" id="UP000297245">
    <property type="component" value="Unassembled WGS sequence"/>
</dbReference>
<dbReference type="OrthoDB" id="3063971at2759"/>
<keyword evidence="4" id="KW-1185">Reference proteome</keyword>
<dbReference type="PANTHER" id="PTHR38926">
    <property type="entry name" value="F-BOX DOMAIN CONTAINING PROTEIN, EXPRESSED"/>
    <property type="match status" value="1"/>
</dbReference>
<evidence type="ECO:0000256" key="1">
    <source>
        <dbReference type="SAM" id="Coils"/>
    </source>
</evidence>
<dbReference type="Gene3D" id="3.80.10.10">
    <property type="entry name" value="Ribonuclease Inhibitor"/>
    <property type="match status" value="1"/>
</dbReference>